<feature type="non-terminal residue" evidence="11">
    <location>
        <position position="406"/>
    </location>
</feature>
<dbReference type="AlphaFoldDB" id="A0A164ZHN9"/>
<dbReference type="EMBL" id="KV407467">
    <property type="protein sequence ID" value="KZF19114.1"/>
    <property type="molecule type" value="Genomic_DNA"/>
</dbReference>
<evidence type="ECO:0000256" key="4">
    <source>
        <dbReference type="ARBA" id="ARBA00022475"/>
    </source>
</evidence>
<dbReference type="OrthoDB" id="1099at2759"/>
<dbReference type="Gene3D" id="1.50.10.150">
    <property type="entry name" value="Voltage-dependent anion channel"/>
    <property type="match status" value="1"/>
</dbReference>
<keyword evidence="12" id="KW-1185">Reference proteome</keyword>
<evidence type="ECO:0000256" key="6">
    <source>
        <dbReference type="ARBA" id="ARBA00022989"/>
    </source>
</evidence>
<dbReference type="InParanoid" id="A0A164ZHN9"/>
<evidence type="ECO:0000256" key="1">
    <source>
        <dbReference type="ARBA" id="ARBA00004651"/>
    </source>
</evidence>
<gene>
    <name evidence="11" type="ORF">L228DRAFT_224815</name>
</gene>
<reference evidence="11 12" key="1">
    <citation type="journal article" date="2016" name="Fungal Biol.">
        <title>The genome of Xylona heveae provides a window into fungal endophytism.</title>
        <authorList>
            <person name="Gazis R."/>
            <person name="Kuo A."/>
            <person name="Riley R."/>
            <person name="LaButti K."/>
            <person name="Lipzen A."/>
            <person name="Lin J."/>
            <person name="Amirebrahimi M."/>
            <person name="Hesse C.N."/>
            <person name="Spatafora J.W."/>
            <person name="Henrissat B."/>
            <person name="Hainaut M."/>
            <person name="Grigoriev I.V."/>
            <person name="Hibbett D.S."/>
        </authorList>
    </citation>
    <scope>NUCLEOTIDE SEQUENCE [LARGE SCALE GENOMIC DNA]</scope>
    <source>
        <strain evidence="11 12">TC161</strain>
    </source>
</reference>
<feature type="transmembrane region" description="Helical" evidence="10">
    <location>
        <begin position="322"/>
        <end position="340"/>
    </location>
</feature>
<feature type="transmembrane region" description="Helical" evidence="10">
    <location>
        <begin position="140"/>
        <end position="164"/>
    </location>
</feature>
<feature type="transmembrane region" description="Helical" evidence="10">
    <location>
        <begin position="109"/>
        <end position="134"/>
    </location>
</feature>
<dbReference type="Pfam" id="PF03595">
    <property type="entry name" value="SLAC1"/>
    <property type="match status" value="1"/>
</dbReference>
<evidence type="ECO:0000256" key="2">
    <source>
        <dbReference type="ARBA" id="ARBA00008566"/>
    </source>
</evidence>
<dbReference type="PANTHER" id="PTHR31686">
    <property type="match status" value="1"/>
</dbReference>
<evidence type="ECO:0000256" key="3">
    <source>
        <dbReference type="ARBA" id="ARBA00022448"/>
    </source>
</evidence>
<evidence type="ECO:0000256" key="5">
    <source>
        <dbReference type="ARBA" id="ARBA00022692"/>
    </source>
</evidence>
<proteinExistence type="inferred from homology"/>
<dbReference type="FunCoup" id="A0A164ZHN9">
    <property type="interactions" value="30"/>
</dbReference>
<accession>A0A164ZHN9</accession>
<keyword evidence="6 10" id="KW-1133">Transmembrane helix</keyword>
<evidence type="ECO:0000256" key="7">
    <source>
        <dbReference type="ARBA" id="ARBA00023136"/>
    </source>
</evidence>
<dbReference type="STRING" id="1328760.A0A164ZHN9"/>
<dbReference type="InterPro" id="IPR038665">
    <property type="entry name" value="Voltage-dep_anion_channel_sf"/>
</dbReference>
<evidence type="ECO:0000256" key="9">
    <source>
        <dbReference type="ARBA" id="ARBA00072906"/>
    </source>
</evidence>
<comment type="subcellular location">
    <subcellularLocation>
        <location evidence="1">Cell membrane</location>
        <topology evidence="1">Multi-pass membrane protein</topology>
    </subcellularLocation>
</comment>
<feature type="transmembrane region" description="Helical" evidence="10">
    <location>
        <begin position="211"/>
        <end position="232"/>
    </location>
</feature>
<comment type="similarity">
    <text evidence="2">Belongs to the tellurite-resistance/dicarboxylate transporter (TDT) family.</text>
</comment>
<keyword evidence="3" id="KW-0813">Transport</keyword>
<dbReference type="GO" id="GO:0005886">
    <property type="term" value="C:plasma membrane"/>
    <property type="evidence" value="ECO:0007669"/>
    <property type="project" value="UniProtKB-SubCell"/>
</dbReference>
<dbReference type="PANTHER" id="PTHR31686:SF1">
    <property type="entry name" value="SULFITE EFFLUX PUMP SSU1"/>
    <property type="match status" value="1"/>
</dbReference>
<dbReference type="OMA" id="WIIDAVI"/>
<keyword evidence="5 10" id="KW-0812">Transmembrane</keyword>
<dbReference type="CDD" id="cd09318">
    <property type="entry name" value="TDT_SSU1"/>
    <property type="match status" value="1"/>
</dbReference>
<feature type="transmembrane region" description="Helical" evidence="10">
    <location>
        <begin position="64"/>
        <end position="89"/>
    </location>
</feature>
<feature type="transmembrane region" description="Helical" evidence="10">
    <location>
        <begin position="244"/>
        <end position="266"/>
    </location>
</feature>
<evidence type="ECO:0000256" key="10">
    <source>
        <dbReference type="SAM" id="Phobius"/>
    </source>
</evidence>
<dbReference type="FunFam" id="1.50.10.150:FF:000004">
    <property type="entry name" value="Malic acid transporter"/>
    <property type="match status" value="1"/>
</dbReference>
<name>A0A164ZHN9_XYLHT</name>
<feature type="transmembrane region" description="Helical" evidence="10">
    <location>
        <begin position="286"/>
        <end position="310"/>
    </location>
</feature>
<sequence>MDPSAVGLGSPITASPRDEHFPLLTEDRGAIKVIRNFTPSWFSVCMGTGIVSILLHNLPYNGAWLYWLSVIVFALNVVLFTVFCVITILRYILYPQLWKAMLLHPAQSLFIGTFPMALATIVNLMVLICVPAWGEWVLTFAWTLWIIDAVISIAICCYLPFLIMHVHETQLSTMTAAWLLPIVTTIVAAASGGIVAGSLTNAQHALGTLVASYILWGTGVPLAMATLVIYFHRLTVHKLPPREVMVSVFLPLGPLGQGAYGIMQLGKVAMKIMPKTHTLVASAGETFYTVGFLVAIIMWGFGLVWFFFALASISRSKFPFNMGWWGFVFPLGVYTSATLSFGQELPSRFFDILGNIFTVAVVLLWVVVSVTTVRKALTGEIFFSPCLEKLRRIQLEEKQRLRQQQA</sequence>
<dbReference type="InterPro" id="IPR051629">
    <property type="entry name" value="Sulfite_efflux_TDT"/>
</dbReference>
<protein>
    <recommendedName>
        <fullName evidence="9">Sulfite efflux pump SSU1</fullName>
    </recommendedName>
</protein>
<feature type="transmembrane region" description="Helical" evidence="10">
    <location>
        <begin position="176"/>
        <end position="199"/>
    </location>
</feature>
<comment type="function">
    <text evidence="8">Sulphite efflux pump required for the secretion of sulphite as a reducing agent. In the presence of sulphite, cystine in keratin is directly cleaved to cysteine and S-sulphocysteine, and thereby, reduced proteins become accessible to hydrolysis by a variety of secreted endo- and exoproteases. Excretion of sulphite mediated by an efflux pump also represents a detoxification pathway for dermatophytes during infection of the epidermal stratum corneum, hair and nails, which are rich in cysteine.</text>
</comment>
<dbReference type="GeneID" id="28895494"/>
<feature type="transmembrane region" description="Helical" evidence="10">
    <location>
        <begin position="352"/>
        <end position="373"/>
    </location>
</feature>
<evidence type="ECO:0000313" key="11">
    <source>
        <dbReference type="EMBL" id="KZF19114.1"/>
    </source>
</evidence>
<dbReference type="InterPro" id="IPR004695">
    <property type="entry name" value="SLAC1/Mae1/Ssu1/TehA"/>
</dbReference>
<dbReference type="GO" id="GO:0000319">
    <property type="term" value="F:sulfite transmembrane transporter activity"/>
    <property type="evidence" value="ECO:0007669"/>
    <property type="project" value="TreeGrafter"/>
</dbReference>
<keyword evidence="4" id="KW-1003">Cell membrane</keyword>
<keyword evidence="7 10" id="KW-0472">Membrane</keyword>
<organism evidence="11 12">
    <name type="scientific">Xylona heveae (strain CBS 132557 / TC161)</name>
    <dbReference type="NCBI Taxonomy" id="1328760"/>
    <lineage>
        <taxon>Eukaryota</taxon>
        <taxon>Fungi</taxon>
        <taxon>Dikarya</taxon>
        <taxon>Ascomycota</taxon>
        <taxon>Pezizomycotina</taxon>
        <taxon>Xylonomycetes</taxon>
        <taxon>Xylonales</taxon>
        <taxon>Xylonaceae</taxon>
        <taxon>Xylona</taxon>
    </lineage>
</organism>
<evidence type="ECO:0000313" key="12">
    <source>
        <dbReference type="Proteomes" id="UP000076632"/>
    </source>
</evidence>
<dbReference type="RefSeq" id="XP_018184669.1">
    <property type="nucleotide sequence ID" value="XM_018330357.1"/>
</dbReference>
<evidence type="ECO:0000256" key="8">
    <source>
        <dbReference type="ARBA" id="ARBA00056100"/>
    </source>
</evidence>
<dbReference type="Proteomes" id="UP000076632">
    <property type="component" value="Unassembled WGS sequence"/>
</dbReference>